<comment type="caution">
    <text evidence="1">The sequence shown here is derived from an EMBL/GenBank/DDBJ whole genome shotgun (WGS) entry which is preliminary data.</text>
</comment>
<accession>A0A1Y2SVP2</accession>
<sequence>MPEIHSKDRHYRQLTLGQKCRIEALYDKGFPQRDITKSIGLGVFIIVIVPEAHTRAIIQPEQTEVNRETALQQIIAQPNATDENHTDALRSCECFISFFIDGKMANPQR</sequence>
<reference evidence="1 2" key="1">
    <citation type="submission" date="2017-01" db="EMBL/GenBank/DDBJ databases">
        <title>Deconstructing symbiosis and pathogenesis requirements using a combined genomic-metabolomic approach.</title>
        <authorList>
            <person name="Tobias N.J."/>
            <person name="Wolff H."/>
            <person name="Djahanschiri B."/>
            <person name="Ebersberger I."/>
            <person name="Bode H.B."/>
        </authorList>
    </citation>
    <scope>NUCLEOTIDE SEQUENCE [LARGE SCALE GENOMIC DNA]</scope>
    <source>
        <strain evidence="1 2">DSM 4764</strain>
    </source>
</reference>
<dbReference type="STRING" id="40578.Xbed_00190"/>
<evidence type="ECO:0000313" key="2">
    <source>
        <dbReference type="Proteomes" id="UP000194204"/>
    </source>
</evidence>
<keyword evidence="2" id="KW-1185">Reference proteome</keyword>
<dbReference type="EMBL" id="MUBK01000001">
    <property type="protein sequence ID" value="OTA21941.1"/>
    <property type="molecule type" value="Genomic_DNA"/>
</dbReference>
<gene>
    <name evidence="1" type="ORF">Xbed_00190</name>
</gene>
<dbReference type="AlphaFoldDB" id="A0A1Y2SVP2"/>
<proteinExistence type="predicted"/>
<organism evidence="1 2">
    <name type="scientific">Xenorhabdus beddingii</name>
    <dbReference type="NCBI Taxonomy" id="40578"/>
    <lineage>
        <taxon>Bacteria</taxon>
        <taxon>Pseudomonadati</taxon>
        <taxon>Pseudomonadota</taxon>
        <taxon>Gammaproteobacteria</taxon>
        <taxon>Enterobacterales</taxon>
        <taxon>Morganellaceae</taxon>
        <taxon>Xenorhabdus</taxon>
    </lineage>
</organism>
<dbReference type="RefSeq" id="WP_086111069.1">
    <property type="nucleotide sequence ID" value="NZ_CAWNHF010000001.1"/>
</dbReference>
<dbReference type="Proteomes" id="UP000194204">
    <property type="component" value="Unassembled WGS sequence"/>
</dbReference>
<evidence type="ECO:0000313" key="1">
    <source>
        <dbReference type="EMBL" id="OTA21941.1"/>
    </source>
</evidence>
<protein>
    <submittedName>
        <fullName evidence="1">Uncharacterized protein</fullName>
    </submittedName>
</protein>
<name>A0A1Y2SVP2_9GAMM</name>